<dbReference type="RefSeq" id="XP_064712306.1">
    <property type="nucleotide sequence ID" value="XM_064844446.1"/>
</dbReference>
<dbReference type="InterPro" id="IPR036291">
    <property type="entry name" value="NAD(P)-bd_dom_sf"/>
</dbReference>
<dbReference type="EMBL" id="JAVRRD010000001">
    <property type="protein sequence ID" value="KAK5064982.1"/>
    <property type="molecule type" value="Genomic_DNA"/>
</dbReference>
<organism evidence="4 5">
    <name type="scientific">Exophiala bonariae</name>
    <dbReference type="NCBI Taxonomy" id="1690606"/>
    <lineage>
        <taxon>Eukaryota</taxon>
        <taxon>Fungi</taxon>
        <taxon>Dikarya</taxon>
        <taxon>Ascomycota</taxon>
        <taxon>Pezizomycotina</taxon>
        <taxon>Eurotiomycetes</taxon>
        <taxon>Chaetothyriomycetidae</taxon>
        <taxon>Chaetothyriales</taxon>
        <taxon>Herpotrichiellaceae</taxon>
        <taxon>Exophiala</taxon>
    </lineage>
</organism>
<dbReference type="Proteomes" id="UP001358417">
    <property type="component" value="Unassembled WGS sequence"/>
</dbReference>
<dbReference type="SUPFAM" id="SSF51735">
    <property type="entry name" value="NAD(P)-binding Rossmann-fold domains"/>
    <property type="match status" value="1"/>
</dbReference>
<name>A0AAV9NUE2_9EURO</name>
<evidence type="ECO:0000313" key="4">
    <source>
        <dbReference type="EMBL" id="KAK5064982.1"/>
    </source>
</evidence>
<dbReference type="CDD" id="cd08249">
    <property type="entry name" value="enoyl_reductase_like"/>
    <property type="match status" value="1"/>
</dbReference>
<dbReference type="Gene3D" id="3.40.50.720">
    <property type="entry name" value="NAD(P)-binding Rossmann-like Domain"/>
    <property type="match status" value="1"/>
</dbReference>
<evidence type="ECO:0000313" key="5">
    <source>
        <dbReference type="Proteomes" id="UP001358417"/>
    </source>
</evidence>
<evidence type="ECO:0000259" key="3">
    <source>
        <dbReference type="SMART" id="SM00829"/>
    </source>
</evidence>
<dbReference type="InterPro" id="IPR020843">
    <property type="entry name" value="ER"/>
</dbReference>
<dbReference type="Gene3D" id="3.90.180.10">
    <property type="entry name" value="Medium-chain alcohol dehydrogenases, catalytic domain"/>
    <property type="match status" value="1"/>
</dbReference>
<dbReference type="InterPro" id="IPR047122">
    <property type="entry name" value="Trans-enoyl_RdTase-like"/>
</dbReference>
<proteinExistence type="inferred from homology"/>
<dbReference type="Pfam" id="PF08240">
    <property type="entry name" value="ADH_N"/>
    <property type="match status" value="1"/>
</dbReference>
<accession>A0AAV9NUE2</accession>
<evidence type="ECO:0000256" key="1">
    <source>
        <dbReference type="ARBA" id="ARBA00008072"/>
    </source>
</evidence>
<dbReference type="GeneID" id="89969039"/>
<dbReference type="InterPro" id="IPR011032">
    <property type="entry name" value="GroES-like_sf"/>
</dbReference>
<keyword evidence="2" id="KW-0560">Oxidoreductase</keyword>
<feature type="domain" description="Enoyl reductase (ER)" evidence="3">
    <location>
        <begin position="25"/>
        <end position="326"/>
    </location>
</feature>
<comment type="caution">
    <text evidence="4">The sequence shown here is derived from an EMBL/GenBank/DDBJ whole genome shotgun (WGS) entry which is preliminary data.</text>
</comment>
<dbReference type="GO" id="GO:0016651">
    <property type="term" value="F:oxidoreductase activity, acting on NAD(P)H"/>
    <property type="evidence" value="ECO:0007669"/>
    <property type="project" value="InterPro"/>
</dbReference>
<dbReference type="PANTHER" id="PTHR45348">
    <property type="entry name" value="HYPOTHETICAL OXIDOREDUCTASE (EUROFUNG)"/>
    <property type="match status" value="1"/>
</dbReference>
<dbReference type="InterPro" id="IPR013154">
    <property type="entry name" value="ADH-like_N"/>
</dbReference>
<gene>
    <name evidence="4" type="ORF">LTR84_000817</name>
</gene>
<comment type="similarity">
    <text evidence="1">Belongs to the zinc-containing alcohol dehydrogenase family.</text>
</comment>
<evidence type="ECO:0000256" key="2">
    <source>
        <dbReference type="ARBA" id="ARBA00023002"/>
    </source>
</evidence>
<dbReference type="SUPFAM" id="SSF50129">
    <property type="entry name" value="GroES-like"/>
    <property type="match status" value="1"/>
</dbReference>
<dbReference type="PANTHER" id="PTHR45348:SF2">
    <property type="entry name" value="ZINC-TYPE ALCOHOL DEHYDROGENASE-LIKE PROTEIN C2E1P3.01"/>
    <property type="match status" value="1"/>
</dbReference>
<keyword evidence="5" id="KW-1185">Reference proteome</keyword>
<dbReference type="AlphaFoldDB" id="A0AAV9NUE2"/>
<sequence length="367" mass="38853">MPNPSEVKPPNSLTKPSTMNALIVTDIGKPVTLTKSRDIPTPGPSQVQIQVTVAGVNPHDQKCRDGGFLIADKLPAVLAMDVVGRVTTVADGVTKYSVGDRVVAQSSLEAGNPQNGLQQYAVVDVDLSARIPDSVSDDGAATLPSNIIAPLVALFSADTLGFPAPWTSAAAGFDFAGQTLLVIGGGTSCGKLGVQLAKLAGIGRIVVVGGDKALLASYGATHVVSRHGGEEKVLASIRDVVGDDLIYAYDAYNVAPNQHLALNALSNTKRGVLARLLTTGDPDADKIHSKAQGYEVRNVYGSSHMYRELAEAFWTRLPEYLADGRIKPLTSFEVFEPGLDADKVNYVLDRYRDGETVVKPHFHISVV</sequence>
<protein>
    <recommendedName>
        <fullName evidence="3">Enoyl reductase (ER) domain-containing protein</fullName>
    </recommendedName>
</protein>
<dbReference type="SMART" id="SM00829">
    <property type="entry name" value="PKS_ER"/>
    <property type="match status" value="1"/>
</dbReference>
<reference evidence="4 5" key="1">
    <citation type="submission" date="2023-08" db="EMBL/GenBank/DDBJ databases">
        <title>Black Yeasts Isolated from many extreme environments.</title>
        <authorList>
            <person name="Coleine C."/>
            <person name="Stajich J.E."/>
            <person name="Selbmann L."/>
        </authorList>
    </citation>
    <scope>NUCLEOTIDE SEQUENCE [LARGE SCALE GENOMIC DNA]</scope>
    <source>
        <strain evidence="4 5">CCFEE 5792</strain>
    </source>
</reference>